<evidence type="ECO:0000259" key="2">
    <source>
        <dbReference type="Pfam" id="PF03713"/>
    </source>
</evidence>
<proteinExistence type="predicted"/>
<dbReference type="RefSeq" id="WP_202013809.1">
    <property type="nucleotide sequence ID" value="NZ_JAERRB010000009.1"/>
</dbReference>
<dbReference type="EMBL" id="JAERRB010000009">
    <property type="protein sequence ID" value="MBL0744168.1"/>
    <property type="molecule type" value="Genomic_DNA"/>
</dbReference>
<evidence type="ECO:0000313" key="4">
    <source>
        <dbReference type="Proteomes" id="UP000613030"/>
    </source>
</evidence>
<evidence type="ECO:0000313" key="3">
    <source>
        <dbReference type="EMBL" id="MBL0744168.1"/>
    </source>
</evidence>
<reference evidence="3 4" key="1">
    <citation type="submission" date="2021-01" db="EMBL/GenBank/DDBJ databases">
        <title>Chryseolinea sp. Jin1 Genome sequencing and assembly.</title>
        <authorList>
            <person name="Kim I."/>
        </authorList>
    </citation>
    <scope>NUCLEOTIDE SEQUENCE [LARGE SCALE GENOMIC DNA]</scope>
    <source>
        <strain evidence="3 4">Jin1</strain>
    </source>
</reference>
<protein>
    <submittedName>
        <fullName evidence="3">DUF305 domain-containing protein</fullName>
    </submittedName>
</protein>
<organism evidence="3 4">
    <name type="scientific">Chryseolinea lacunae</name>
    <dbReference type="NCBI Taxonomy" id="2801331"/>
    <lineage>
        <taxon>Bacteria</taxon>
        <taxon>Pseudomonadati</taxon>
        <taxon>Bacteroidota</taxon>
        <taxon>Cytophagia</taxon>
        <taxon>Cytophagales</taxon>
        <taxon>Fulvivirgaceae</taxon>
        <taxon>Chryseolinea</taxon>
    </lineage>
</organism>
<feature type="domain" description="DUF305" evidence="2">
    <location>
        <begin position="95"/>
        <end position="145"/>
    </location>
</feature>
<sequence>MKKNQYGKLIMSVGISGVTMYGVMFLNVVQGNHIYLSATRLYMSLLMTAPMALIMLVVMRHMYEDKRVNAFIAATAISVFFTSLFFLRTQVGVGDKHYMKAMIPHHSSAILTSEQANLRDPEVRQLADHIATSQKQEIAQMKKILTRLKAE</sequence>
<dbReference type="InterPro" id="IPR012347">
    <property type="entry name" value="Ferritin-like"/>
</dbReference>
<feature type="transmembrane region" description="Helical" evidence="1">
    <location>
        <begin position="41"/>
        <end position="62"/>
    </location>
</feature>
<keyword evidence="1" id="KW-0472">Membrane</keyword>
<keyword evidence="1" id="KW-1133">Transmembrane helix</keyword>
<evidence type="ECO:0000256" key="1">
    <source>
        <dbReference type="SAM" id="Phobius"/>
    </source>
</evidence>
<feature type="transmembrane region" description="Helical" evidence="1">
    <location>
        <begin position="68"/>
        <end position="87"/>
    </location>
</feature>
<dbReference type="Gene3D" id="1.20.1260.10">
    <property type="match status" value="1"/>
</dbReference>
<keyword evidence="1" id="KW-0812">Transmembrane</keyword>
<comment type="caution">
    <text evidence="3">The sequence shown here is derived from an EMBL/GenBank/DDBJ whole genome shotgun (WGS) entry which is preliminary data.</text>
</comment>
<dbReference type="Pfam" id="PF03713">
    <property type="entry name" value="DUF305"/>
    <property type="match status" value="1"/>
</dbReference>
<dbReference type="InterPro" id="IPR005183">
    <property type="entry name" value="DUF305_CopM-like"/>
</dbReference>
<feature type="transmembrane region" description="Helical" evidence="1">
    <location>
        <begin position="6"/>
        <end position="29"/>
    </location>
</feature>
<gene>
    <name evidence="3" type="ORF">JI741_23250</name>
</gene>
<name>A0ABS1KXG8_9BACT</name>
<accession>A0ABS1KXG8</accession>
<dbReference type="Proteomes" id="UP000613030">
    <property type="component" value="Unassembled WGS sequence"/>
</dbReference>
<keyword evidence="4" id="KW-1185">Reference proteome</keyword>